<gene>
    <name evidence="14" type="ORF">DPX16_15428</name>
</gene>
<dbReference type="EMBL" id="RJVU01059333">
    <property type="protein sequence ID" value="ROJ78903.1"/>
    <property type="molecule type" value="Genomic_DNA"/>
</dbReference>
<dbReference type="GO" id="GO:0030672">
    <property type="term" value="C:synaptic vesicle membrane"/>
    <property type="evidence" value="ECO:0007669"/>
    <property type="project" value="TreeGrafter"/>
</dbReference>
<keyword evidence="5 11" id="KW-1133">Transmembrane helix</keyword>
<dbReference type="GO" id="GO:0043195">
    <property type="term" value="C:terminal bouton"/>
    <property type="evidence" value="ECO:0007669"/>
    <property type="project" value="TreeGrafter"/>
</dbReference>
<dbReference type="CDD" id="cd09514">
    <property type="entry name" value="SAM_SGMS1"/>
    <property type="match status" value="1"/>
</dbReference>
<accession>A0A3N0XWF1</accession>
<keyword evidence="15" id="KW-1185">Reference proteome</keyword>
<feature type="transmembrane region" description="Helical" evidence="11">
    <location>
        <begin position="1103"/>
        <end position="1124"/>
    </location>
</feature>
<comment type="subcellular location">
    <subcellularLocation>
        <location evidence="1">Membrane</location>
        <topology evidence="1">Multi-pass membrane protein</topology>
    </subcellularLocation>
</comment>
<feature type="region of interest" description="Disordered" evidence="10">
    <location>
        <begin position="784"/>
        <end position="806"/>
    </location>
</feature>
<dbReference type="SUPFAM" id="SSF81324">
    <property type="entry name" value="Voltage-gated potassium channels"/>
    <property type="match status" value="3"/>
</dbReference>
<dbReference type="Pfam" id="PF14360">
    <property type="entry name" value="PAP2_C"/>
    <property type="match status" value="1"/>
</dbReference>
<feature type="transmembrane region" description="Helical" evidence="11">
    <location>
        <begin position="982"/>
        <end position="1005"/>
    </location>
</feature>
<dbReference type="OrthoDB" id="5086884at2759"/>
<comment type="similarity">
    <text evidence="9">Belongs to the two pore domain potassium channel (TC 1.A.1.8) family.</text>
</comment>
<feature type="transmembrane region" description="Helical" evidence="11">
    <location>
        <begin position="939"/>
        <end position="962"/>
    </location>
</feature>
<feature type="transmembrane region" description="Helical" evidence="11">
    <location>
        <begin position="627"/>
        <end position="647"/>
    </location>
</feature>
<feature type="transmembrane region" description="Helical" evidence="11">
    <location>
        <begin position="276"/>
        <end position="294"/>
    </location>
</feature>
<feature type="transmembrane region" description="Helical" evidence="11">
    <location>
        <begin position="683"/>
        <end position="704"/>
    </location>
</feature>
<dbReference type="PRINTS" id="PR01333">
    <property type="entry name" value="2POREKCHANEL"/>
</dbReference>
<feature type="domain" description="SAM" evidence="12">
    <location>
        <begin position="7"/>
        <end position="70"/>
    </location>
</feature>
<dbReference type="InterPro" id="IPR050930">
    <property type="entry name" value="MFS_Vesicular_Transporter"/>
</dbReference>
<feature type="transmembrane region" description="Helical" evidence="11">
    <location>
        <begin position="1075"/>
        <end position="1097"/>
    </location>
</feature>
<feature type="compositionally biased region" description="Polar residues" evidence="10">
    <location>
        <begin position="784"/>
        <end position="804"/>
    </location>
</feature>
<evidence type="ECO:0000256" key="4">
    <source>
        <dbReference type="ARBA" id="ARBA00022958"/>
    </source>
</evidence>
<dbReference type="PROSITE" id="PS50850">
    <property type="entry name" value="MFS"/>
    <property type="match status" value="1"/>
</dbReference>
<name>A0A3N0XWF1_ANAGA</name>
<dbReference type="Pfam" id="PF07885">
    <property type="entry name" value="Ion_trans_2"/>
    <property type="match status" value="2"/>
</dbReference>
<feature type="domain" description="Major facilitator superfamily (MFS) profile" evidence="13">
    <location>
        <begin position="940"/>
        <end position="1168"/>
    </location>
</feature>
<feature type="transmembrane region" description="Helical" evidence="11">
    <location>
        <begin position="439"/>
        <end position="457"/>
    </location>
</feature>
<keyword evidence="8 9" id="KW-0407">Ion channel</keyword>
<dbReference type="GO" id="GO:0005335">
    <property type="term" value="F:serotonin:sodium:chloride symporter activity"/>
    <property type="evidence" value="ECO:0007669"/>
    <property type="project" value="TreeGrafter"/>
</dbReference>
<feature type="transmembrane region" description="Helical" evidence="11">
    <location>
        <begin position="144"/>
        <end position="163"/>
    </location>
</feature>
<evidence type="ECO:0000256" key="8">
    <source>
        <dbReference type="ARBA" id="ARBA00023303"/>
    </source>
</evidence>
<feature type="transmembrane region" description="Helical" evidence="11">
    <location>
        <begin position="851"/>
        <end position="876"/>
    </location>
</feature>
<sequence length="1168" mass="130857">MKEVRLWTASDVSDWLTDEGMQEYTDALRNVDGPSLLQLSEEDFNASPLSLVTGDSGRQLLERIETLRFTSHMKAHKSNNHENNHHTNGHVSGALANGSVSNGKILNGIPKNGLHSDVVRILVPPLPEQERTPYPTEWFKTGVAFLYALCCFLTTTVVISVVHERVPPKEESPPLPDKFFDLFDRVEWAFSICEINGMLLVGLWFTQWLLLKHRSIIGRRFFFIVGTLYLYRCVTMYVTTLPVPGMHFKCSPKLSLPIHTFRATAEIIDSPRRFWWYHWICWCLSAVGIFCILLAHDHYTIDVVLAYFMTTRLFWWYHTMANQQALKENSTGNLFSRVWWFGPFQYFESNVRGIVPRNYQLPFLLRILKSTRVKYSKLDSRAQIFQQIEKRTNNESERIRAVVQKVVETVQNHTDTSKEEELHGKIKNILNEFQKEQNWTFSASLFFCCTVFTTLGYGHMYPVTREGKVACILYAMVGIPLMLLVITDVGDVLAVLLSKAYTCLSLFFRRCMVHCSWSLENHEKASPLQQVQGADIDSTYTFNQDVVVHKTVNIQQVIRAQSSVRRTSLQLRNNKEIFNRIIVKESFRLKNTLTKSFSCPDLDRIPSPENGSKLFTGIGDKMDHLNVPLLVILLVVFTYMVVCSQILKCWESEMNHFDAFYFTFITLTTIGFGDIVPKHPNFFMVTFLFIIMGMAIMSMAFRLGQSQIVSCYRRCMTCLSMGKVGIHKDPEVPIIPSYLYTVDDEAAQVVRNHSISPLSPSGTFQSIVSLYDNTTRLTGFSPQMSTAGPMTPAPTSVTPPQNRSDCPKADDQLLNENVKVGLLFASKATVQLITNPFIGPLTNRIGYQIPMFAGFCIMFVSTLMFAFSSSYTLLFLARSLQGVGSSCSSVAGMGMLASVYTDDEERGNAIGIALGGLAMGVLVGPPFGSVMYEFVGKTAPFLILAVLAVLDGGSICFANMAIAMLEPALPIWMMETMCPRKWQLGVAFVPASISYLIGTNIFAVLANKMGRWLCSLIGMLLVGISILCVPLAKDIYGLIVPNFGVGFAIGMVDSSMMPIMGYLVDLRHVSVYGSVYAIADVAFCMGFALGPSAGGAIARSIGFPWLMTIIGIIDILFAPLCFFLRNPPANEEKMAILMDSNCSMKTRSYSTQGSSYQMGDDFDPESPE</sequence>
<keyword evidence="7 11" id="KW-0472">Membrane</keyword>
<proteinExistence type="inferred from homology"/>
<evidence type="ECO:0000259" key="13">
    <source>
        <dbReference type="PROSITE" id="PS50850"/>
    </source>
</evidence>
<evidence type="ECO:0000256" key="5">
    <source>
        <dbReference type="ARBA" id="ARBA00022989"/>
    </source>
</evidence>
<keyword evidence="6 9" id="KW-0406">Ion transport</keyword>
<dbReference type="SUPFAM" id="SSF103473">
    <property type="entry name" value="MFS general substrate transporter"/>
    <property type="match status" value="1"/>
</dbReference>
<dbReference type="GO" id="GO:0005267">
    <property type="term" value="F:potassium channel activity"/>
    <property type="evidence" value="ECO:0007669"/>
    <property type="project" value="InterPro"/>
</dbReference>
<dbReference type="Proteomes" id="UP000281406">
    <property type="component" value="Unassembled WGS sequence"/>
</dbReference>
<evidence type="ECO:0000256" key="1">
    <source>
        <dbReference type="ARBA" id="ARBA00004141"/>
    </source>
</evidence>
<keyword evidence="3 9" id="KW-0812">Transmembrane</keyword>
<dbReference type="PANTHER" id="PTHR23506">
    <property type="entry name" value="GH10249P"/>
    <property type="match status" value="1"/>
</dbReference>
<feature type="transmembrane region" description="Helical" evidence="11">
    <location>
        <begin position="1038"/>
        <end position="1063"/>
    </location>
</feature>
<evidence type="ECO:0000256" key="6">
    <source>
        <dbReference type="ARBA" id="ARBA00023065"/>
    </source>
</evidence>
<organism evidence="14 15">
    <name type="scientific">Anabarilius grahami</name>
    <name type="common">Kanglang fish</name>
    <name type="synonym">Barilius grahami</name>
    <dbReference type="NCBI Taxonomy" id="495550"/>
    <lineage>
        <taxon>Eukaryota</taxon>
        <taxon>Metazoa</taxon>
        <taxon>Chordata</taxon>
        <taxon>Craniata</taxon>
        <taxon>Vertebrata</taxon>
        <taxon>Euteleostomi</taxon>
        <taxon>Actinopterygii</taxon>
        <taxon>Neopterygii</taxon>
        <taxon>Teleostei</taxon>
        <taxon>Ostariophysi</taxon>
        <taxon>Cypriniformes</taxon>
        <taxon>Xenocyprididae</taxon>
        <taxon>Xenocypridinae</taxon>
        <taxon>Xenocypridinae incertae sedis</taxon>
        <taxon>Anabarilius</taxon>
    </lineage>
</organism>
<dbReference type="InterPro" id="IPR020846">
    <property type="entry name" value="MFS_dom"/>
</dbReference>
<feature type="transmembrane region" description="Helical" evidence="11">
    <location>
        <begin position="1012"/>
        <end position="1032"/>
    </location>
</feature>
<dbReference type="GO" id="GO:0015842">
    <property type="term" value="P:aminergic neurotransmitter loading into synaptic vesicle"/>
    <property type="evidence" value="ECO:0007669"/>
    <property type="project" value="TreeGrafter"/>
</dbReference>
<dbReference type="InterPro" id="IPR013761">
    <property type="entry name" value="SAM/pointed_sf"/>
</dbReference>
<protein>
    <submittedName>
        <fullName evidence="14">Synaptic vesicular amine transporter</fullName>
    </submittedName>
</protein>
<evidence type="ECO:0000313" key="15">
    <source>
        <dbReference type="Proteomes" id="UP000281406"/>
    </source>
</evidence>
<dbReference type="FunFam" id="1.20.1250.20:FF:000365">
    <property type="entry name" value="chromaffin granule amine transporter isoform X2"/>
    <property type="match status" value="1"/>
</dbReference>
<evidence type="ECO:0000256" key="9">
    <source>
        <dbReference type="RuleBase" id="RU003857"/>
    </source>
</evidence>
<dbReference type="InterPro" id="IPR001660">
    <property type="entry name" value="SAM"/>
</dbReference>
<dbReference type="PANTHER" id="PTHR23506:SF30">
    <property type="entry name" value="SYNAPTIC VESICULAR AMINE TRANSPORTER"/>
    <property type="match status" value="1"/>
</dbReference>
<feature type="region of interest" description="Disordered" evidence="10">
    <location>
        <begin position="1149"/>
        <end position="1168"/>
    </location>
</feature>
<dbReference type="Gene3D" id="1.10.287.70">
    <property type="match status" value="1"/>
</dbReference>
<dbReference type="AlphaFoldDB" id="A0A3N0XWF1"/>
<dbReference type="Gene3D" id="1.10.150.50">
    <property type="entry name" value="Transcription Factor, Ets-1"/>
    <property type="match status" value="1"/>
</dbReference>
<evidence type="ECO:0000256" key="3">
    <source>
        <dbReference type="ARBA" id="ARBA00022692"/>
    </source>
</evidence>
<dbReference type="Gene3D" id="1.20.1250.20">
    <property type="entry name" value="MFS general substrate transporter like domains"/>
    <property type="match status" value="2"/>
</dbReference>
<dbReference type="InterPro" id="IPR013099">
    <property type="entry name" value="K_chnl_dom"/>
</dbReference>
<dbReference type="PROSITE" id="PS50105">
    <property type="entry name" value="SAM_DOMAIN"/>
    <property type="match status" value="1"/>
</dbReference>
<feature type="transmembrane region" description="Helical" evidence="11">
    <location>
        <begin position="221"/>
        <end position="239"/>
    </location>
</feature>
<keyword evidence="2 9" id="KW-0813">Transport</keyword>
<dbReference type="InterPro" id="IPR011701">
    <property type="entry name" value="MFS"/>
</dbReference>
<evidence type="ECO:0000259" key="12">
    <source>
        <dbReference type="PROSITE" id="PS50105"/>
    </source>
</evidence>
<evidence type="ECO:0000256" key="2">
    <source>
        <dbReference type="ARBA" id="ARBA00022448"/>
    </source>
</evidence>
<evidence type="ECO:0000256" key="11">
    <source>
        <dbReference type="SAM" id="Phobius"/>
    </source>
</evidence>
<evidence type="ECO:0000256" key="10">
    <source>
        <dbReference type="SAM" id="MobiDB-lite"/>
    </source>
</evidence>
<feature type="transmembrane region" description="Helical" evidence="11">
    <location>
        <begin position="188"/>
        <end position="209"/>
    </location>
</feature>
<keyword evidence="4" id="KW-0630">Potassium</keyword>
<dbReference type="FunFam" id="1.20.1250.20:FF:000116">
    <property type="entry name" value="synaptic vesicular amine transporter isoform X2"/>
    <property type="match status" value="1"/>
</dbReference>
<evidence type="ECO:0000256" key="7">
    <source>
        <dbReference type="ARBA" id="ARBA00023136"/>
    </source>
</evidence>
<comment type="caution">
    <text evidence="14">The sequence shown here is derived from an EMBL/GenBank/DDBJ whole genome shotgun (WGS) entry which is preliminary data.</text>
</comment>
<dbReference type="SUPFAM" id="SSF47769">
    <property type="entry name" value="SAM/Pointed domain"/>
    <property type="match status" value="1"/>
</dbReference>
<reference evidence="14 15" key="1">
    <citation type="submission" date="2018-10" db="EMBL/GenBank/DDBJ databases">
        <title>Genome assembly for a Yunnan-Guizhou Plateau 3E fish, Anabarilius grahami (Regan), and its evolutionary and genetic applications.</title>
        <authorList>
            <person name="Jiang W."/>
        </authorList>
    </citation>
    <scope>NUCLEOTIDE SEQUENCE [LARGE SCALE GENOMIC DNA]</scope>
    <source>
        <strain evidence="14">AG-KIZ</strain>
        <tissue evidence="14">Muscle</tissue>
    </source>
</reference>
<dbReference type="CDD" id="cd17384">
    <property type="entry name" value="MFS_SLC18A1_2_VAT1_2"/>
    <property type="match status" value="1"/>
</dbReference>
<dbReference type="InterPro" id="IPR025749">
    <property type="entry name" value="Sphingomyelin_synth-like_dom"/>
</dbReference>
<dbReference type="InterPro" id="IPR036259">
    <property type="entry name" value="MFS_trans_sf"/>
</dbReference>
<dbReference type="Pfam" id="PF07690">
    <property type="entry name" value="MFS_1"/>
    <property type="match status" value="2"/>
</dbReference>
<dbReference type="InterPro" id="IPR003280">
    <property type="entry name" value="2pore_dom_K_chnl"/>
</dbReference>
<feature type="transmembrane region" description="Helical" evidence="11">
    <location>
        <begin position="907"/>
        <end position="927"/>
    </location>
</feature>
<dbReference type="Pfam" id="PF00536">
    <property type="entry name" value="SAM_1"/>
    <property type="match status" value="1"/>
</dbReference>
<evidence type="ECO:0000313" key="14">
    <source>
        <dbReference type="EMBL" id="ROJ78903.1"/>
    </source>
</evidence>